<protein>
    <submittedName>
        <fullName evidence="2">Uncharacterized protein</fullName>
    </submittedName>
</protein>
<dbReference type="OrthoDB" id="3649979at2759"/>
<sequence>MPPKKSKKATSGATKVTKSGSKKPSKKASAPSKKAAAAKSGTVAAQRPYRDVAEGAGGTYRMAPTAAIQAIGTVACETCLGLDVPTAPGRIFIAHFSFEPQEDNGAARAQVLANYVVGPGCYRAVVMTTKEFLNDEQ</sequence>
<proteinExistence type="predicted"/>
<organism evidence="2 3">
    <name type="scientific">Bimuria novae-zelandiae CBS 107.79</name>
    <dbReference type="NCBI Taxonomy" id="1447943"/>
    <lineage>
        <taxon>Eukaryota</taxon>
        <taxon>Fungi</taxon>
        <taxon>Dikarya</taxon>
        <taxon>Ascomycota</taxon>
        <taxon>Pezizomycotina</taxon>
        <taxon>Dothideomycetes</taxon>
        <taxon>Pleosporomycetidae</taxon>
        <taxon>Pleosporales</taxon>
        <taxon>Massarineae</taxon>
        <taxon>Didymosphaeriaceae</taxon>
        <taxon>Bimuria</taxon>
    </lineage>
</organism>
<feature type="region of interest" description="Disordered" evidence="1">
    <location>
        <begin position="1"/>
        <end position="48"/>
    </location>
</feature>
<evidence type="ECO:0000256" key="1">
    <source>
        <dbReference type="SAM" id="MobiDB-lite"/>
    </source>
</evidence>
<dbReference type="AlphaFoldDB" id="A0A6A5UKE1"/>
<name>A0A6A5UKE1_9PLEO</name>
<reference evidence="2" key="1">
    <citation type="journal article" date="2020" name="Stud. Mycol.">
        <title>101 Dothideomycetes genomes: a test case for predicting lifestyles and emergence of pathogens.</title>
        <authorList>
            <person name="Haridas S."/>
            <person name="Albert R."/>
            <person name="Binder M."/>
            <person name="Bloem J."/>
            <person name="Labutti K."/>
            <person name="Salamov A."/>
            <person name="Andreopoulos B."/>
            <person name="Baker S."/>
            <person name="Barry K."/>
            <person name="Bills G."/>
            <person name="Bluhm B."/>
            <person name="Cannon C."/>
            <person name="Castanera R."/>
            <person name="Culley D."/>
            <person name="Daum C."/>
            <person name="Ezra D."/>
            <person name="Gonzalez J."/>
            <person name="Henrissat B."/>
            <person name="Kuo A."/>
            <person name="Liang C."/>
            <person name="Lipzen A."/>
            <person name="Lutzoni F."/>
            <person name="Magnuson J."/>
            <person name="Mondo S."/>
            <person name="Nolan M."/>
            <person name="Ohm R."/>
            <person name="Pangilinan J."/>
            <person name="Park H.-J."/>
            <person name="Ramirez L."/>
            <person name="Alfaro M."/>
            <person name="Sun H."/>
            <person name="Tritt A."/>
            <person name="Yoshinaga Y."/>
            <person name="Zwiers L.-H."/>
            <person name="Turgeon B."/>
            <person name="Goodwin S."/>
            <person name="Spatafora J."/>
            <person name="Crous P."/>
            <person name="Grigoriev I."/>
        </authorList>
    </citation>
    <scope>NUCLEOTIDE SEQUENCE</scope>
    <source>
        <strain evidence="2">CBS 107.79</strain>
    </source>
</reference>
<evidence type="ECO:0000313" key="2">
    <source>
        <dbReference type="EMBL" id="KAF1965305.1"/>
    </source>
</evidence>
<evidence type="ECO:0000313" key="3">
    <source>
        <dbReference type="Proteomes" id="UP000800036"/>
    </source>
</evidence>
<dbReference type="EMBL" id="ML976765">
    <property type="protein sequence ID" value="KAF1965305.1"/>
    <property type="molecule type" value="Genomic_DNA"/>
</dbReference>
<gene>
    <name evidence="2" type="ORF">BU23DRAFT_575021</name>
</gene>
<accession>A0A6A5UKE1</accession>
<dbReference type="Proteomes" id="UP000800036">
    <property type="component" value="Unassembled WGS sequence"/>
</dbReference>
<feature type="compositionally biased region" description="Low complexity" evidence="1">
    <location>
        <begin position="9"/>
        <end position="19"/>
    </location>
</feature>
<keyword evidence="3" id="KW-1185">Reference proteome</keyword>
<feature type="compositionally biased region" description="Low complexity" evidence="1">
    <location>
        <begin position="27"/>
        <end position="45"/>
    </location>
</feature>